<evidence type="ECO:0000313" key="2">
    <source>
        <dbReference type="Proteomes" id="UP000017127"/>
    </source>
</evidence>
<accession>U7QB03</accession>
<organism evidence="1 2">
    <name type="scientific">Lyngbya aestuarii BL J</name>
    <dbReference type="NCBI Taxonomy" id="1348334"/>
    <lineage>
        <taxon>Bacteria</taxon>
        <taxon>Bacillati</taxon>
        <taxon>Cyanobacteriota</taxon>
        <taxon>Cyanophyceae</taxon>
        <taxon>Oscillatoriophycideae</taxon>
        <taxon>Oscillatoriales</taxon>
        <taxon>Microcoleaceae</taxon>
        <taxon>Lyngbya</taxon>
    </lineage>
</organism>
<sequence>MATEFVQDLQSSENVNSVNPNLLIEDFHGTLNPIIESLHQSIDHIMTQVNEILSEGLNAETDTRIDQVIDGVDPIINDTVEQVNTVVDSHFQINPEGVVDPLTGETIIAPNPLLDATVITPINEPVFDEMIVSDPMAIDTSLIVGDLTMGTIHPLLDGTISIPTVMGTSEPLLDGTVNHPMITTIDPIISGTVSDSSLF</sequence>
<dbReference type="AlphaFoldDB" id="U7QB03"/>
<gene>
    <name evidence="1" type="ORF">M595_5029</name>
</gene>
<keyword evidence="2" id="KW-1185">Reference proteome</keyword>
<evidence type="ECO:0000313" key="1">
    <source>
        <dbReference type="EMBL" id="ERT04998.1"/>
    </source>
</evidence>
<reference evidence="1 2" key="1">
    <citation type="journal article" date="2013" name="Front. Microbiol.">
        <title>Comparative genomic analyses of the cyanobacterium, Lyngbya aestuarii BL J, a powerful hydrogen producer.</title>
        <authorList>
            <person name="Kothari A."/>
            <person name="Vaughn M."/>
            <person name="Garcia-Pichel F."/>
        </authorList>
    </citation>
    <scope>NUCLEOTIDE SEQUENCE [LARGE SCALE GENOMIC DNA]</scope>
    <source>
        <strain evidence="1 2">BL J</strain>
    </source>
</reference>
<comment type="caution">
    <text evidence="1">The sequence shown here is derived from an EMBL/GenBank/DDBJ whole genome shotgun (WGS) entry which is preliminary data.</text>
</comment>
<dbReference type="EMBL" id="AUZM01000071">
    <property type="protein sequence ID" value="ERT04998.1"/>
    <property type="molecule type" value="Genomic_DNA"/>
</dbReference>
<dbReference type="RefSeq" id="WP_023068724.1">
    <property type="nucleotide sequence ID" value="NZ_AUZM01000071.1"/>
</dbReference>
<name>U7QB03_9CYAN</name>
<proteinExistence type="predicted"/>
<dbReference type="OrthoDB" id="9830484at2"/>
<protein>
    <submittedName>
        <fullName evidence="1">Uncharacterized protein</fullName>
    </submittedName>
</protein>
<dbReference type="Proteomes" id="UP000017127">
    <property type="component" value="Unassembled WGS sequence"/>
</dbReference>